<dbReference type="RefSeq" id="XP_023468582.1">
    <property type="nucleotide sequence ID" value="XM_023608387.1"/>
</dbReference>
<dbReference type="Proteomes" id="UP000242254">
    <property type="component" value="Unassembled WGS sequence"/>
</dbReference>
<dbReference type="GeneID" id="35439377"/>
<keyword evidence="2" id="KW-1185">Reference proteome</keyword>
<protein>
    <submittedName>
        <fullName evidence="1">Uncharacterized protein</fullName>
    </submittedName>
</protein>
<evidence type="ECO:0000313" key="1">
    <source>
        <dbReference type="EMBL" id="PHZ14874.1"/>
    </source>
</evidence>
<sequence length="283" mass="31755">MTTIPGSGENEEQFFHIMEGIRQLAVYPYATSKATKNEVRTMAIKALRLPDSVKHLKEGPKDKALAWDDNSNHSITVTEDLDVNRDTPGVVEPTTSLFLDAARASYTQRPKAPVNPNKAAINADVFPLDNGALHHTKRWHLTRGSYPMFLRVMETDNISFRACVGSNTRISTTVEPQTSTMEIYFEEVHGRGASSSGRSSEEISEFRHNRALSVSVQELPVGILYSERTKQTQADIGLHELEPAHLMQSLQNGRCISLTGVVRQERLHAQNRFERCICSSFDW</sequence>
<name>A0A2G4T1J6_RHIZD</name>
<evidence type="ECO:0000313" key="2">
    <source>
        <dbReference type="Proteomes" id="UP000242254"/>
    </source>
</evidence>
<organism evidence="1 2">
    <name type="scientific">Rhizopus microsporus ATCC 52813</name>
    <dbReference type="NCBI Taxonomy" id="1340429"/>
    <lineage>
        <taxon>Eukaryota</taxon>
        <taxon>Fungi</taxon>
        <taxon>Fungi incertae sedis</taxon>
        <taxon>Mucoromycota</taxon>
        <taxon>Mucoromycotina</taxon>
        <taxon>Mucoromycetes</taxon>
        <taxon>Mucorales</taxon>
        <taxon>Mucorineae</taxon>
        <taxon>Rhizopodaceae</taxon>
        <taxon>Rhizopus</taxon>
    </lineage>
</organism>
<accession>A0A2G4T1J6</accession>
<gene>
    <name evidence="1" type="ORF">RHIMIDRAFT_235628</name>
</gene>
<dbReference type="AlphaFoldDB" id="A0A2G4T1J6"/>
<dbReference type="EMBL" id="KZ303845">
    <property type="protein sequence ID" value="PHZ14874.1"/>
    <property type="molecule type" value="Genomic_DNA"/>
</dbReference>
<reference evidence="1 2" key="1">
    <citation type="journal article" date="2016" name="Proc. Natl. Acad. Sci. U.S.A.">
        <title>Lipid metabolic changes in an early divergent fungus govern the establishment of a mutualistic symbiosis with endobacteria.</title>
        <authorList>
            <person name="Lastovetsky O.A."/>
            <person name="Gaspar M.L."/>
            <person name="Mondo S.J."/>
            <person name="LaButti K.M."/>
            <person name="Sandor L."/>
            <person name="Grigoriev I.V."/>
            <person name="Henry S.A."/>
            <person name="Pawlowska T.E."/>
        </authorList>
    </citation>
    <scope>NUCLEOTIDE SEQUENCE [LARGE SCALE GENOMIC DNA]</scope>
    <source>
        <strain evidence="1 2">ATCC 52813</strain>
    </source>
</reference>
<proteinExistence type="predicted"/>